<evidence type="ECO:0000313" key="2">
    <source>
        <dbReference type="Proteomes" id="UP001139447"/>
    </source>
</evidence>
<protein>
    <recommendedName>
        <fullName evidence="3">Integrase</fullName>
    </recommendedName>
</protein>
<dbReference type="SUPFAM" id="SSF56349">
    <property type="entry name" value="DNA breaking-rejoining enzymes"/>
    <property type="match status" value="1"/>
</dbReference>
<sequence>MKLLKALPRVAETDLVFPGLKNQPLSDMSLTAVTRRLEAQAVPHGFRNVFRDCAGDRTNFPRDLAEAALAHTLSNAVETAYRRSDALEKRRGDDGGLGRILW</sequence>
<dbReference type="GO" id="GO:0003677">
    <property type="term" value="F:DNA binding"/>
    <property type="evidence" value="ECO:0007669"/>
    <property type="project" value="InterPro"/>
</dbReference>
<dbReference type="AlphaFoldDB" id="A0A9X2ART6"/>
<accession>A0A9X2ART6</accession>
<evidence type="ECO:0008006" key="3">
    <source>
        <dbReference type="Google" id="ProtNLM"/>
    </source>
</evidence>
<reference evidence="1" key="1">
    <citation type="submission" date="2022-03" db="EMBL/GenBank/DDBJ databases">
        <authorList>
            <person name="Woo C.Y."/>
        </authorList>
    </citation>
    <scope>NUCLEOTIDE SEQUENCE</scope>
    <source>
        <strain evidence="1">CYS-02</strain>
    </source>
</reference>
<keyword evidence="2" id="KW-1185">Reference proteome</keyword>
<comment type="caution">
    <text evidence="1">The sequence shown here is derived from an EMBL/GenBank/DDBJ whole genome shotgun (WGS) entry which is preliminary data.</text>
</comment>
<dbReference type="Proteomes" id="UP001139447">
    <property type="component" value="Unassembled WGS sequence"/>
</dbReference>
<gene>
    <name evidence="1" type="ORF">MMF98_15160</name>
</gene>
<name>A0A9X2ART6_9BURK</name>
<dbReference type="InterPro" id="IPR011010">
    <property type="entry name" value="DNA_brk_join_enz"/>
</dbReference>
<organism evidence="1 2">
    <name type="scientific">Variovorax terrae</name>
    <dbReference type="NCBI Taxonomy" id="2923278"/>
    <lineage>
        <taxon>Bacteria</taxon>
        <taxon>Pseudomonadati</taxon>
        <taxon>Pseudomonadota</taxon>
        <taxon>Betaproteobacteria</taxon>
        <taxon>Burkholderiales</taxon>
        <taxon>Comamonadaceae</taxon>
        <taxon>Variovorax</taxon>
    </lineage>
</organism>
<evidence type="ECO:0000313" key="1">
    <source>
        <dbReference type="EMBL" id="MCJ0764556.1"/>
    </source>
</evidence>
<proteinExistence type="predicted"/>
<dbReference type="RefSeq" id="WP_243307218.1">
    <property type="nucleotide sequence ID" value="NZ_JALGBI010000001.1"/>
</dbReference>
<dbReference type="EMBL" id="JALGBI010000001">
    <property type="protein sequence ID" value="MCJ0764556.1"/>
    <property type="molecule type" value="Genomic_DNA"/>
</dbReference>